<accession>A0AA94KZ79</accession>
<gene>
    <name evidence="1" type="ORF">SAMN04487783_1000</name>
</gene>
<protein>
    <submittedName>
        <fullName evidence="1">Uncharacterized protein</fullName>
    </submittedName>
</protein>
<dbReference type="AlphaFoldDB" id="A0AA94KZ79"/>
<dbReference type="EMBL" id="FOZN01000002">
    <property type="protein sequence ID" value="SFS07736.1"/>
    <property type="molecule type" value="Genomic_DNA"/>
</dbReference>
<reference evidence="1 2" key="1">
    <citation type="submission" date="2016-10" db="EMBL/GenBank/DDBJ databases">
        <authorList>
            <person name="Varghese N."/>
            <person name="Submissions S."/>
        </authorList>
    </citation>
    <scope>NUCLEOTIDE SEQUENCE [LARGE SCALE GENOMIC DNA]</scope>
    <source>
        <strain evidence="1 2">IAM 15147</strain>
    </source>
</reference>
<sequence>MTTTIKVSNELRDRLKAQAAHTGRTLGAHLAALADLADREERLARLKRAIAETRPEALENYRAETRQWEATELSDAR</sequence>
<comment type="caution">
    <text evidence="1">The sequence shown here is derived from an EMBL/GenBank/DDBJ whole genome shotgun (WGS) entry which is preliminary data.</text>
</comment>
<keyword evidence="2" id="KW-1185">Reference proteome</keyword>
<evidence type="ECO:0000313" key="1">
    <source>
        <dbReference type="EMBL" id="SFS07736.1"/>
    </source>
</evidence>
<organism evidence="1 2">
    <name type="scientific">Agrococcus baldri</name>
    <dbReference type="NCBI Taxonomy" id="153730"/>
    <lineage>
        <taxon>Bacteria</taxon>
        <taxon>Bacillati</taxon>
        <taxon>Actinomycetota</taxon>
        <taxon>Actinomycetes</taxon>
        <taxon>Micrococcales</taxon>
        <taxon>Microbacteriaceae</taxon>
        <taxon>Agrococcus</taxon>
    </lineage>
</organism>
<dbReference type="Proteomes" id="UP000198506">
    <property type="component" value="Unassembled WGS sequence"/>
</dbReference>
<proteinExistence type="predicted"/>
<dbReference type="RefSeq" id="WP_092916545.1">
    <property type="nucleotide sequence ID" value="NZ_FOZN01000002.1"/>
</dbReference>
<name>A0AA94KZ79_9MICO</name>
<evidence type="ECO:0000313" key="2">
    <source>
        <dbReference type="Proteomes" id="UP000198506"/>
    </source>
</evidence>